<evidence type="ECO:0000313" key="3">
    <source>
        <dbReference type="Proteomes" id="UP000518266"/>
    </source>
</evidence>
<dbReference type="PANTHER" id="PTHR45716">
    <property type="entry name" value="BITESIZE, ISOFORM I"/>
    <property type="match status" value="1"/>
</dbReference>
<reference evidence="2 3" key="1">
    <citation type="submission" date="2020-03" db="EMBL/GenBank/DDBJ databases">
        <title>Dissostichus mawsoni Genome sequencing and assembly.</title>
        <authorList>
            <person name="Park H."/>
        </authorList>
    </citation>
    <scope>NUCLEOTIDE SEQUENCE [LARGE SCALE GENOMIC DNA]</scope>
    <source>
        <strain evidence="2">DM0001</strain>
        <tissue evidence="2">Muscle</tissue>
    </source>
</reference>
<accession>A0A7J5X9Y0</accession>
<dbReference type="GO" id="GO:0042043">
    <property type="term" value="F:neurexin family protein binding"/>
    <property type="evidence" value="ECO:0007669"/>
    <property type="project" value="TreeGrafter"/>
</dbReference>
<dbReference type="GO" id="GO:0006887">
    <property type="term" value="P:exocytosis"/>
    <property type="evidence" value="ECO:0007669"/>
    <property type="project" value="TreeGrafter"/>
</dbReference>
<dbReference type="AlphaFoldDB" id="A0A7J5X9Y0"/>
<gene>
    <name evidence="2" type="ORF">F7725_025018</name>
</gene>
<dbReference type="GO" id="GO:0070382">
    <property type="term" value="C:exocytic vesicle"/>
    <property type="evidence" value="ECO:0007669"/>
    <property type="project" value="TreeGrafter"/>
</dbReference>
<dbReference type="PANTHER" id="PTHR45716:SF3">
    <property type="entry name" value="SYNAPTOTAGMIN-LIKE PROTEIN 1"/>
    <property type="match status" value="1"/>
</dbReference>
<dbReference type="GO" id="GO:0005886">
    <property type="term" value="C:plasma membrane"/>
    <property type="evidence" value="ECO:0007669"/>
    <property type="project" value="TreeGrafter"/>
</dbReference>
<dbReference type="Proteomes" id="UP000518266">
    <property type="component" value="Unassembled WGS sequence"/>
</dbReference>
<evidence type="ECO:0000313" key="2">
    <source>
        <dbReference type="EMBL" id="KAF3833814.1"/>
    </source>
</evidence>
<comment type="caution">
    <text evidence="2">The sequence shown here is derived from an EMBL/GenBank/DDBJ whole genome shotgun (WGS) entry which is preliminary data.</text>
</comment>
<feature type="chain" id="PRO_5029732833" evidence="1">
    <location>
        <begin position="21"/>
        <end position="95"/>
    </location>
</feature>
<organism evidence="2 3">
    <name type="scientific">Dissostichus mawsoni</name>
    <name type="common">Antarctic cod</name>
    <dbReference type="NCBI Taxonomy" id="36200"/>
    <lineage>
        <taxon>Eukaryota</taxon>
        <taxon>Metazoa</taxon>
        <taxon>Chordata</taxon>
        <taxon>Craniata</taxon>
        <taxon>Vertebrata</taxon>
        <taxon>Euteleostomi</taxon>
        <taxon>Actinopterygii</taxon>
        <taxon>Neopterygii</taxon>
        <taxon>Teleostei</taxon>
        <taxon>Neoteleostei</taxon>
        <taxon>Acanthomorphata</taxon>
        <taxon>Eupercaria</taxon>
        <taxon>Perciformes</taxon>
        <taxon>Notothenioidei</taxon>
        <taxon>Nototheniidae</taxon>
        <taxon>Dissostichus</taxon>
    </lineage>
</organism>
<name>A0A7J5X9Y0_DISMA</name>
<keyword evidence="1" id="KW-0732">Signal</keyword>
<dbReference type="EMBL" id="JAAKFY010000026">
    <property type="protein sequence ID" value="KAF3833814.1"/>
    <property type="molecule type" value="Genomic_DNA"/>
</dbReference>
<proteinExistence type="predicted"/>
<sequence length="95" mass="10733">MNTLYLALVDLCELLSRVLVQGPVLLHSPVQSTQLDQLCHHSYGWDPLDHQSYGEAVSWMDSTEEETALRTSMIDNPNHWVDATLSIRTNLAPRS</sequence>
<feature type="signal peptide" evidence="1">
    <location>
        <begin position="1"/>
        <end position="20"/>
    </location>
</feature>
<evidence type="ECO:0000256" key="1">
    <source>
        <dbReference type="SAM" id="SignalP"/>
    </source>
</evidence>
<keyword evidence="3" id="KW-1185">Reference proteome</keyword>
<protein>
    <submittedName>
        <fullName evidence="2">Uncharacterized protein</fullName>
    </submittedName>
</protein>